<proteinExistence type="predicted"/>
<organism evidence="1">
    <name type="scientific">Thermosporothrix sp. COM3</name>
    <dbReference type="NCBI Taxonomy" id="2490863"/>
    <lineage>
        <taxon>Bacteria</taxon>
        <taxon>Bacillati</taxon>
        <taxon>Chloroflexota</taxon>
        <taxon>Ktedonobacteria</taxon>
        <taxon>Ktedonobacterales</taxon>
        <taxon>Thermosporotrichaceae</taxon>
        <taxon>Thermosporothrix</taxon>
    </lineage>
</organism>
<gene>
    <name evidence="1" type="ORF">KTC_24900</name>
</gene>
<accession>A0A455SL98</accession>
<dbReference type="EMBL" id="AP019376">
    <property type="protein sequence ID" value="BBH87739.1"/>
    <property type="molecule type" value="Genomic_DNA"/>
</dbReference>
<dbReference type="AlphaFoldDB" id="A0A455SL98"/>
<reference evidence="1" key="1">
    <citation type="submission" date="2018-12" db="EMBL/GenBank/DDBJ databases">
        <title>Novel natural products biosynthetic potential of the class Ktedonobacteria.</title>
        <authorList>
            <person name="Zheng Y."/>
            <person name="Saitou A."/>
            <person name="Wang C.M."/>
            <person name="Toyoda A."/>
            <person name="Minakuchi Y."/>
            <person name="Sekiguchi Y."/>
            <person name="Ueda K."/>
            <person name="Takano H."/>
            <person name="Sakai Y."/>
            <person name="Yokota A."/>
            <person name="Yabe S."/>
        </authorList>
    </citation>
    <scope>NUCLEOTIDE SEQUENCE</scope>
    <source>
        <strain evidence="1">COM3</strain>
    </source>
</reference>
<evidence type="ECO:0000313" key="1">
    <source>
        <dbReference type="EMBL" id="BBH87739.1"/>
    </source>
</evidence>
<name>A0A455SL98_9CHLR</name>
<sequence>MFTFILLFLLLLIFVGSFGYMLYSYETELRAEKALEAETTN</sequence>
<protein>
    <submittedName>
        <fullName evidence="1">Uncharacterized protein</fullName>
    </submittedName>
</protein>